<dbReference type="Gene3D" id="3.40.960.10">
    <property type="entry name" value="VSR Endonuclease"/>
    <property type="match status" value="1"/>
</dbReference>
<dbReference type="InterPro" id="IPR007569">
    <property type="entry name" value="DUF559"/>
</dbReference>
<dbReference type="SUPFAM" id="SSF52980">
    <property type="entry name" value="Restriction endonuclease-like"/>
    <property type="match status" value="1"/>
</dbReference>
<dbReference type="Proteomes" id="UP001327093">
    <property type="component" value="Unassembled WGS sequence"/>
</dbReference>
<feature type="domain" description="DUF559" evidence="1">
    <location>
        <begin position="225"/>
        <end position="289"/>
    </location>
</feature>
<accession>A0ABU6A622</accession>
<sequence>MRPQPRPPVIDELPITVFRRCDARAAGLTDEQIYARFLRVFHGVYTTPTTPLTHLLKCAAAALTVPEGSVITGRSAATLRGVELAGFSDPVEVIVPNADRMMRRKGLRCSAVRIAEFEHSPWRGVGVAGFPRIAFDLLKQRSITQAVAHCDALLHAGAITAEEVAGSLVGRHDHGIRRARLRIPYLDGRAESVPESVLRVEFVLRGMRPVPQLEVYDGDRFVARLDLAFEETKVAVEYDGGWHADPAQVEHDRVRRDRLRALGWTVIVVTNDRLRNRVDEVIAEVASAVRWRGRSAA</sequence>
<dbReference type="RefSeq" id="WP_324264490.1">
    <property type="nucleotide sequence ID" value="NZ_JAWLNX010000003.1"/>
</dbReference>
<evidence type="ECO:0000259" key="1">
    <source>
        <dbReference type="Pfam" id="PF04480"/>
    </source>
</evidence>
<dbReference type="EMBL" id="JAWLNX010000003">
    <property type="protein sequence ID" value="MEB3366931.1"/>
    <property type="molecule type" value="Genomic_DNA"/>
</dbReference>
<comment type="caution">
    <text evidence="2">The sequence shown here is derived from an EMBL/GenBank/DDBJ whole genome shotgun (WGS) entry which is preliminary data.</text>
</comment>
<protein>
    <submittedName>
        <fullName evidence="2">DUF559 domain-containing protein</fullName>
    </submittedName>
</protein>
<evidence type="ECO:0000313" key="2">
    <source>
        <dbReference type="EMBL" id="MEB3366931.1"/>
    </source>
</evidence>
<reference evidence="2 3" key="1">
    <citation type="submission" date="2023-10" db="EMBL/GenBank/DDBJ databases">
        <title>Saccharopolyspora sp. nov., isolated from mangrove soil.</title>
        <authorList>
            <person name="Lu Y."/>
            <person name="Liu W."/>
        </authorList>
    </citation>
    <scope>NUCLEOTIDE SEQUENCE [LARGE SCALE GENOMIC DNA]</scope>
    <source>
        <strain evidence="2 3">S2-29</strain>
    </source>
</reference>
<organism evidence="2 3">
    <name type="scientific">Saccharopolyspora mangrovi</name>
    <dbReference type="NCBI Taxonomy" id="3082379"/>
    <lineage>
        <taxon>Bacteria</taxon>
        <taxon>Bacillati</taxon>
        <taxon>Actinomycetota</taxon>
        <taxon>Actinomycetes</taxon>
        <taxon>Pseudonocardiales</taxon>
        <taxon>Pseudonocardiaceae</taxon>
        <taxon>Saccharopolyspora</taxon>
    </lineage>
</organism>
<keyword evidence="3" id="KW-1185">Reference proteome</keyword>
<name>A0ABU6A622_9PSEU</name>
<dbReference type="Pfam" id="PF04480">
    <property type="entry name" value="DUF559"/>
    <property type="match status" value="1"/>
</dbReference>
<dbReference type="InterPro" id="IPR011335">
    <property type="entry name" value="Restrct_endonuc-II-like"/>
</dbReference>
<gene>
    <name evidence="2" type="ORF">R4I43_05910</name>
</gene>
<proteinExistence type="predicted"/>
<evidence type="ECO:0000313" key="3">
    <source>
        <dbReference type="Proteomes" id="UP001327093"/>
    </source>
</evidence>